<dbReference type="SUPFAM" id="SSF51735">
    <property type="entry name" value="NAD(P)-binding Rossmann-fold domains"/>
    <property type="match status" value="1"/>
</dbReference>
<proteinExistence type="predicted"/>
<dbReference type="GO" id="GO:0009247">
    <property type="term" value="P:glycolipid biosynthetic process"/>
    <property type="evidence" value="ECO:0007669"/>
    <property type="project" value="TreeGrafter"/>
</dbReference>
<accession>A0A917BHS7</accession>
<reference evidence="3" key="1">
    <citation type="journal article" date="2014" name="Int. J. Syst. Evol. Microbiol.">
        <title>Complete genome sequence of Corynebacterium casei LMG S-19264T (=DSM 44701T), isolated from a smear-ripened cheese.</title>
        <authorList>
            <consortium name="US DOE Joint Genome Institute (JGI-PGF)"/>
            <person name="Walter F."/>
            <person name="Albersmeier A."/>
            <person name="Kalinowski J."/>
            <person name="Ruckert C."/>
        </authorList>
    </citation>
    <scope>NUCLEOTIDE SEQUENCE</scope>
    <source>
        <strain evidence="3">CGMCC 1.16067</strain>
    </source>
</reference>
<keyword evidence="4" id="KW-1185">Reference proteome</keyword>
<comment type="caution">
    <text evidence="3">The sequence shown here is derived from an EMBL/GenBank/DDBJ whole genome shotgun (WGS) entry which is preliminary data.</text>
</comment>
<dbReference type="Pfam" id="PF03435">
    <property type="entry name" value="Sacchrp_dh_NADP"/>
    <property type="match status" value="1"/>
</dbReference>
<dbReference type="Gene3D" id="3.40.50.720">
    <property type="entry name" value="NAD(P)-binding Rossmann-like Domain"/>
    <property type="match status" value="1"/>
</dbReference>
<feature type="region of interest" description="Disordered" evidence="1">
    <location>
        <begin position="208"/>
        <end position="229"/>
    </location>
</feature>
<name>A0A917BHS7_9ACTN</name>
<protein>
    <submittedName>
        <fullName evidence="3">Saccharopine dehydrogenase</fullName>
    </submittedName>
</protein>
<organism evidence="3 4">
    <name type="scientific">Marmoricola endophyticus</name>
    <dbReference type="NCBI Taxonomy" id="2040280"/>
    <lineage>
        <taxon>Bacteria</taxon>
        <taxon>Bacillati</taxon>
        <taxon>Actinomycetota</taxon>
        <taxon>Actinomycetes</taxon>
        <taxon>Propionibacteriales</taxon>
        <taxon>Nocardioidaceae</taxon>
        <taxon>Marmoricola</taxon>
    </lineage>
</organism>
<gene>
    <name evidence="3" type="ORF">GCM10011519_14410</name>
</gene>
<dbReference type="PANTHER" id="PTHR12286">
    <property type="entry name" value="SACCHAROPINE DEHYDROGENASE-LIKE OXIDOREDUCTASE"/>
    <property type="match status" value="1"/>
</dbReference>
<evidence type="ECO:0000256" key="1">
    <source>
        <dbReference type="SAM" id="MobiDB-lite"/>
    </source>
</evidence>
<dbReference type="InterPro" id="IPR005097">
    <property type="entry name" value="Sacchrp_dh_NADP-bd"/>
</dbReference>
<feature type="domain" description="Saccharopine dehydrogenase NADP binding" evidence="2">
    <location>
        <begin position="11"/>
        <end position="143"/>
    </location>
</feature>
<reference evidence="3" key="2">
    <citation type="submission" date="2020-09" db="EMBL/GenBank/DDBJ databases">
        <authorList>
            <person name="Sun Q."/>
            <person name="Zhou Y."/>
        </authorList>
    </citation>
    <scope>NUCLEOTIDE SEQUENCE</scope>
    <source>
        <strain evidence="3">CGMCC 1.16067</strain>
    </source>
</reference>
<dbReference type="GO" id="GO:0005886">
    <property type="term" value="C:plasma membrane"/>
    <property type="evidence" value="ECO:0007669"/>
    <property type="project" value="TreeGrafter"/>
</dbReference>
<evidence type="ECO:0000259" key="2">
    <source>
        <dbReference type="Pfam" id="PF03435"/>
    </source>
</evidence>
<dbReference type="InterPro" id="IPR051276">
    <property type="entry name" value="Saccharopine_DH-like_oxidrdct"/>
</dbReference>
<dbReference type="Proteomes" id="UP000649179">
    <property type="component" value="Unassembled WGS sequence"/>
</dbReference>
<dbReference type="PANTHER" id="PTHR12286:SF5">
    <property type="entry name" value="SACCHAROPINE DEHYDROGENASE-LIKE OXIDOREDUCTASE"/>
    <property type="match status" value="1"/>
</dbReference>
<dbReference type="RefSeq" id="WP_188779166.1">
    <property type="nucleotide sequence ID" value="NZ_BMKQ01000001.1"/>
</dbReference>
<dbReference type="AlphaFoldDB" id="A0A917BHS7"/>
<evidence type="ECO:0000313" key="4">
    <source>
        <dbReference type="Proteomes" id="UP000649179"/>
    </source>
</evidence>
<sequence>MSTSQDRPYDIVLLGATGFTGRLTAAYLAEHAPSGLRWALAGRNRRRLEEVRRDLADLDPDGAKGLAELPLLHADSTDADSLAALAACTRVLVTTVGPYVEHGAPLVAACAAAGTDYLDLTGEPEFVDRMYLAHHEEAVASGARLVHCCGFDSIPHDLGAYFTVQQLPEGEPVTMRGVVRAGAGFSGGTFHSALAAFSRGRQMAAAMKQRRAAEPRPSGRSVRARGGRPHRDPVTGYWLLPLPTIDAFVVARSAAALERYGPRFTYSHYAGTKTLRYAAGGAAGMAALLGAAQVPVLRRAILSRVPAGEGPSPSRRSTSWFTVDFVAEAGGRQVRTRVSGGDPGYDETAKMLAESALCLAMDDNPPTSGQVTTAVAMGDHLLSRLQAAGLRFEVLTER</sequence>
<evidence type="ECO:0000313" key="3">
    <source>
        <dbReference type="EMBL" id="GGF41721.1"/>
    </source>
</evidence>
<dbReference type="InterPro" id="IPR036291">
    <property type="entry name" value="NAD(P)-bd_dom_sf"/>
</dbReference>
<dbReference type="EMBL" id="BMKQ01000001">
    <property type="protein sequence ID" value="GGF41721.1"/>
    <property type="molecule type" value="Genomic_DNA"/>
</dbReference>